<accession>A0A7G2F3C6</accession>
<protein>
    <submittedName>
        <fullName evidence="1">(thale cress) hypothetical protein</fullName>
    </submittedName>
</protein>
<dbReference type="EMBL" id="LR881469">
    <property type="protein sequence ID" value="CAD5329431.1"/>
    <property type="molecule type" value="Genomic_DNA"/>
</dbReference>
<proteinExistence type="predicted"/>
<dbReference type="AlphaFoldDB" id="A0A7G2F3C6"/>
<dbReference type="Gene3D" id="3.40.50.1000">
    <property type="entry name" value="HAD superfamily/HAD-like"/>
    <property type="match status" value="2"/>
</dbReference>
<dbReference type="InterPro" id="IPR023214">
    <property type="entry name" value="HAD_sf"/>
</dbReference>
<sequence>MYSLVTPYGKTINLAGNGTDAWVFDIDETFLSNIEYYKAHGYGTAMRSTMELENVLHPNLVEVLIQLDLLLHPHFLFAVIINPTISSHVSSFIKLQSSDESRSSVASYCEGWRLTAETNNAGTCRVVPSQCENYVKNYIKSGQFDKNYDVLASYAIR</sequence>
<dbReference type="PANTHER" id="PTHR31284">
    <property type="entry name" value="ACID PHOSPHATASE-LIKE PROTEIN"/>
    <property type="match status" value="1"/>
</dbReference>
<name>A0A7G2F3C6_ARATH</name>
<dbReference type="Proteomes" id="UP000516314">
    <property type="component" value="Chromosome 4"/>
</dbReference>
<evidence type="ECO:0000313" key="2">
    <source>
        <dbReference type="Proteomes" id="UP000516314"/>
    </source>
</evidence>
<dbReference type="Pfam" id="PF03767">
    <property type="entry name" value="Acid_phosphat_B"/>
    <property type="match status" value="2"/>
</dbReference>
<evidence type="ECO:0000313" key="1">
    <source>
        <dbReference type="EMBL" id="CAD5329431.1"/>
    </source>
</evidence>
<gene>
    <name evidence="1" type="ORF">AT9943_LOCUS17022</name>
</gene>
<organism evidence="1 2">
    <name type="scientific">Arabidopsis thaliana</name>
    <name type="common">Mouse-ear cress</name>
    <dbReference type="NCBI Taxonomy" id="3702"/>
    <lineage>
        <taxon>Eukaryota</taxon>
        <taxon>Viridiplantae</taxon>
        <taxon>Streptophyta</taxon>
        <taxon>Embryophyta</taxon>
        <taxon>Tracheophyta</taxon>
        <taxon>Spermatophyta</taxon>
        <taxon>Magnoliopsida</taxon>
        <taxon>eudicotyledons</taxon>
        <taxon>Gunneridae</taxon>
        <taxon>Pentapetalae</taxon>
        <taxon>rosids</taxon>
        <taxon>malvids</taxon>
        <taxon>Brassicales</taxon>
        <taxon>Brassicaceae</taxon>
        <taxon>Camelineae</taxon>
        <taxon>Arabidopsis</taxon>
    </lineage>
</organism>
<dbReference type="InterPro" id="IPR005519">
    <property type="entry name" value="Acid_phosphat_B-like"/>
</dbReference>
<dbReference type="PANTHER" id="PTHR31284:SF39">
    <property type="entry name" value="ACID PHOSPHATASE-LIKE PROTEIN"/>
    <property type="match status" value="1"/>
</dbReference>
<reference evidence="1 2" key="1">
    <citation type="submission" date="2020-09" db="EMBL/GenBank/DDBJ databases">
        <authorList>
            <person name="Ashkenazy H."/>
        </authorList>
    </citation>
    <scope>NUCLEOTIDE SEQUENCE [LARGE SCALE GENOMIC DNA]</scope>
    <source>
        <strain evidence="2">cv. Cdm-0</strain>
    </source>
</reference>